<evidence type="ECO:0000256" key="2">
    <source>
        <dbReference type="SAM" id="Phobius"/>
    </source>
</evidence>
<dbReference type="HOGENOM" id="CLU_019116_0_0_1"/>
<dbReference type="CDD" id="cd00038">
    <property type="entry name" value="CAP_ED"/>
    <property type="match status" value="1"/>
</dbReference>
<dbReference type="InParanoid" id="Q233N7"/>
<dbReference type="OrthoDB" id="312859at2759"/>
<dbReference type="InterPro" id="IPR013099">
    <property type="entry name" value="K_chnl_dom"/>
</dbReference>
<keyword evidence="2" id="KW-0812">Transmembrane</keyword>
<feature type="transmembrane region" description="Helical" evidence="2">
    <location>
        <begin position="102"/>
        <end position="123"/>
    </location>
</feature>
<dbReference type="Gene3D" id="1.10.287.70">
    <property type="match status" value="1"/>
</dbReference>
<dbReference type="Proteomes" id="UP000009168">
    <property type="component" value="Unassembled WGS sequence"/>
</dbReference>
<feature type="region of interest" description="Disordered" evidence="1">
    <location>
        <begin position="522"/>
        <end position="563"/>
    </location>
</feature>
<gene>
    <name evidence="4" type="ORF">TTHERM_00809370</name>
</gene>
<dbReference type="EMBL" id="GG662769">
    <property type="protein sequence ID" value="EAR91792.2"/>
    <property type="molecule type" value="Genomic_DNA"/>
</dbReference>
<dbReference type="AlphaFoldDB" id="Q233N7"/>
<evidence type="ECO:0000313" key="5">
    <source>
        <dbReference type="Proteomes" id="UP000009168"/>
    </source>
</evidence>
<dbReference type="SUPFAM" id="SSF51206">
    <property type="entry name" value="cAMP-binding domain-like"/>
    <property type="match status" value="1"/>
</dbReference>
<accession>Q233N7</accession>
<sequence length="684" mass="80438">MKDKFLLDKKAQNIIELVNLFKNILLISHIFACLWILAAKYSEYIYDHQQQDQSNTTNNPNTWIELMQLTKSSWVVQYIYSYYFITVTMITVGFGDVRPTNVIEVLVCIFLMMTCCVIFGFTINSIGQIFQDFYQIEKLIRQKRIIIGNYMIRKGVSKTTMKKIYEYLDYYWKEKNDESQQEEQEIIQQLSVGLREELLAESYRVIFKESSIFKENFSYDTLLKCLPFIQEQRCTPEEVIYDAELGDQDIWLYFVLQGELQVYIQSPNKSTKQNAFSNSSIIYTLRKGDQFGDFSFFSGEQTKMSLKSQNFSKLMKIKRSDFLRVVEEDQTEYENFCMIKDQIILSKDRAKLKSKCISCSDTNHDVGECPYLHNYPNKGRIISSTFYSLPHLKREKPKYERNLKLKKKSLNLIGSCCSCLLEYFNIRSDDLLQYEEKYLYLNSFQKYGSQQQNETIQSQQYIDSNIKENINNLNAACHPNINLNSSSNILSSNTQSVQNIPQLNYQLSSFLKQKSNLNKQKSFKQSLSYKKSNSSIDESEEQKDNINENNLESPKLNKGQQKKQGFNYSQRLFDCKQQKISYDNLSQTASSNTRTTIINSNKFKTQSIFNNHSHVEKKLFQHHHSLMETKHLDLSQNLDDFFTQENNNYSFSKMNPNTPSYSDQIIRNIQTIQSTQHRKSYNFQ</sequence>
<dbReference type="PROSITE" id="PS50042">
    <property type="entry name" value="CNMP_BINDING_3"/>
    <property type="match status" value="1"/>
</dbReference>
<dbReference type="GO" id="GO:0003254">
    <property type="term" value="P:regulation of membrane depolarization"/>
    <property type="evidence" value="ECO:0007669"/>
    <property type="project" value="TreeGrafter"/>
</dbReference>
<dbReference type="InterPro" id="IPR000595">
    <property type="entry name" value="cNMP-bd_dom"/>
</dbReference>
<dbReference type="GeneID" id="7829679"/>
<dbReference type="KEGG" id="tet:TTHERM_00809370"/>
<evidence type="ECO:0000256" key="1">
    <source>
        <dbReference type="SAM" id="MobiDB-lite"/>
    </source>
</evidence>
<proteinExistence type="predicted"/>
<keyword evidence="2" id="KW-1133">Transmembrane helix</keyword>
<protein>
    <submittedName>
        <fullName evidence="4">Cyclic nucleotide-binding domain protein</fullName>
    </submittedName>
</protein>
<feature type="transmembrane region" description="Helical" evidence="2">
    <location>
        <begin position="20"/>
        <end position="38"/>
    </location>
</feature>
<feature type="compositionally biased region" description="Polar residues" evidence="1">
    <location>
        <begin position="547"/>
        <end position="563"/>
    </location>
</feature>
<keyword evidence="5" id="KW-1185">Reference proteome</keyword>
<feature type="domain" description="Cyclic nucleotide-binding" evidence="3">
    <location>
        <begin position="246"/>
        <end position="326"/>
    </location>
</feature>
<name>Q233N7_TETTS</name>
<dbReference type="Pfam" id="PF07885">
    <property type="entry name" value="Ion_trans_2"/>
    <property type="match status" value="1"/>
</dbReference>
<evidence type="ECO:0000259" key="3">
    <source>
        <dbReference type="PROSITE" id="PS50042"/>
    </source>
</evidence>
<dbReference type="SUPFAM" id="SSF81324">
    <property type="entry name" value="Voltage-gated potassium channels"/>
    <property type="match status" value="1"/>
</dbReference>
<dbReference type="InterPro" id="IPR014710">
    <property type="entry name" value="RmlC-like_jellyroll"/>
</dbReference>
<keyword evidence="2" id="KW-0472">Membrane</keyword>
<dbReference type="InterPro" id="IPR018490">
    <property type="entry name" value="cNMP-bd_dom_sf"/>
</dbReference>
<dbReference type="Pfam" id="PF00027">
    <property type="entry name" value="cNMP_binding"/>
    <property type="match status" value="1"/>
</dbReference>
<dbReference type="GO" id="GO:0098855">
    <property type="term" value="C:HCN channel complex"/>
    <property type="evidence" value="ECO:0007669"/>
    <property type="project" value="TreeGrafter"/>
</dbReference>
<evidence type="ECO:0000313" key="4">
    <source>
        <dbReference type="EMBL" id="EAR91792.2"/>
    </source>
</evidence>
<dbReference type="Gene3D" id="2.60.120.10">
    <property type="entry name" value="Jelly Rolls"/>
    <property type="match status" value="1"/>
</dbReference>
<dbReference type="PANTHER" id="PTHR45689:SF5">
    <property type="entry name" value="I[[H]] CHANNEL, ISOFORM E"/>
    <property type="match status" value="1"/>
</dbReference>
<dbReference type="InterPro" id="IPR051413">
    <property type="entry name" value="K/Na_HCN_channel"/>
</dbReference>
<reference evidence="5" key="1">
    <citation type="journal article" date="2006" name="PLoS Biol.">
        <title>Macronuclear genome sequence of the ciliate Tetrahymena thermophila, a model eukaryote.</title>
        <authorList>
            <person name="Eisen J.A."/>
            <person name="Coyne R.S."/>
            <person name="Wu M."/>
            <person name="Wu D."/>
            <person name="Thiagarajan M."/>
            <person name="Wortman J.R."/>
            <person name="Badger J.H."/>
            <person name="Ren Q."/>
            <person name="Amedeo P."/>
            <person name="Jones K.M."/>
            <person name="Tallon L.J."/>
            <person name="Delcher A.L."/>
            <person name="Salzberg S.L."/>
            <person name="Silva J.C."/>
            <person name="Haas B.J."/>
            <person name="Majoros W.H."/>
            <person name="Farzad M."/>
            <person name="Carlton J.M."/>
            <person name="Smith R.K. Jr."/>
            <person name="Garg J."/>
            <person name="Pearlman R.E."/>
            <person name="Karrer K.M."/>
            <person name="Sun L."/>
            <person name="Manning G."/>
            <person name="Elde N.C."/>
            <person name="Turkewitz A.P."/>
            <person name="Asai D.J."/>
            <person name="Wilkes D.E."/>
            <person name="Wang Y."/>
            <person name="Cai H."/>
            <person name="Collins K."/>
            <person name="Stewart B.A."/>
            <person name="Lee S.R."/>
            <person name="Wilamowska K."/>
            <person name="Weinberg Z."/>
            <person name="Ruzzo W.L."/>
            <person name="Wloga D."/>
            <person name="Gaertig J."/>
            <person name="Frankel J."/>
            <person name="Tsao C.-C."/>
            <person name="Gorovsky M.A."/>
            <person name="Keeling P.J."/>
            <person name="Waller R.F."/>
            <person name="Patron N.J."/>
            <person name="Cherry J.M."/>
            <person name="Stover N.A."/>
            <person name="Krieger C.J."/>
            <person name="del Toro C."/>
            <person name="Ryder H.F."/>
            <person name="Williamson S.C."/>
            <person name="Barbeau R.A."/>
            <person name="Hamilton E.P."/>
            <person name="Orias E."/>
        </authorList>
    </citation>
    <scope>NUCLEOTIDE SEQUENCE [LARGE SCALE GENOMIC DNA]</scope>
    <source>
        <strain evidence="5">SB210</strain>
    </source>
</reference>
<organism evidence="4 5">
    <name type="scientific">Tetrahymena thermophila (strain SB210)</name>
    <dbReference type="NCBI Taxonomy" id="312017"/>
    <lineage>
        <taxon>Eukaryota</taxon>
        <taxon>Sar</taxon>
        <taxon>Alveolata</taxon>
        <taxon>Ciliophora</taxon>
        <taxon>Intramacronucleata</taxon>
        <taxon>Oligohymenophorea</taxon>
        <taxon>Hymenostomatida</taxon>
        <taxon>Tetrahymenina</taxon>
        <taxon>Tetrahymenidae</taxon>
        <taxon>Tetrahymena</taxon>
    </lineage>
</organism>
<dbReference type="PANTHER" id="PTHR45689">
    <property type="entry name" value="I[[H]] CHANNEL, ISOFORM E"/>
    <property type="match status" value="1"/>
</dbReference>
<dbReference type="GO" id="GO:0005249">
    <property type="term" value="F:voltage-gated potassium channel activity"/>
    <property type="evidence" value="ECO:0007669"/>
    <property type="project" value="TreeGrafter"/>
</dbReference>
<dbReference type="Gene3D" id="1.10.287.630">
    <property type="entry name" value="Helix hairpin bin"/>
    <property type="match status" value="1"/>
</dbReference>
<feature type="transmembrane region" description="Helical" evidence="2">
    <location>
        <begin position="75"/>
        <end position="95"/>
    </location>
</feature>
<feature type="compositionally biased region" description="Polar residues" evidence="1">
    <location>
        <begin position="522"/>
        <end position="536"/>
    </location>
</feature>
<dbReference type="RefSeq" id="XP_001012037.2">
    <property type="nucleotide sequence ID" value="XM_001012037.2"/>
</dbReference>
<dbReference type="GO" id="GO:0035725">
    <property type="term" value="P:sodium ion transmembrane transport"/>
    <property type="evidence" value="ECO:0007669"/>
    <property type="project" value="TreeGrafter"/>
</dbReference>